<evidence type="ECO:0008006" key="4">
    <source>
        <dbReference type="Google" id="ProtNLM"/>
    </source>
</evidence>
<dbReference type="Proteomes" id="UP001595444">
    <property type="component" value="Unassembled WGS sequence"/>
</dbReference>
<comment type="caution">
    <text evidence="2">The sequence shown here is derived from an EMBL/GenBank/DDBJ whole genome shotgun (WGS) entry which is preliminary data.</text>
</comment>
<keyword evidence="1" id="KW-0812">Transmembrane</keyword>
<organism evidence="2 3">
    <name type="scientific">Kordiimonas pumila</name>
    <dbReference type="NCBI Taxonomy" id="2161677"/>
    <lineage>
        <taxon>Bacteria</taxon>
        <taxon>Pseudomonadati</taxon>
        <taxon>Pseudomonadota</taxon>
        <taxon>Alphaproteobacteria</taxon>
        <taxon>Kordiimonadales</taxon>
        <taxon>Kordiimonadaceae</taxon>
        <taxon>Kordiimonas</taxon>
    </lineage>
</organism>
<keyword evidence="1" id="KW-0472">Membrane</keyword>
<evidence type="ECO:0000313" key="3">
    <source>
        <dbReference type="Proteomes" id="UP001595444"/>
    </source>
</evidence>
<proteinExistence type="predicted"/>
<feature type="transmembrane region" description="Helical" evidence="1">
    <location>
        <begin position="16"/>
        <end position="36"/>
    </location>
</feature>
<keyword evidence="3" id="KW-1185">Reference proteome</keyword>
<keyword evidence="1" id="KW-1133">Transmembrane helix</keyword>
<sequence>MAEETTVEPEGGSSKVFLVLGLILGVGLGGGAGYYLSASKSEDDNSAEAIHEKEEKKKEPIISIPFENMAVPIYATRNSKRIFVGNYFVNVNVQVRGETRQIAIKRSVSQLTHGFISAISKSDLMDEENRTELDMDKAATILKQKADSIMGNGIVESVTITEAIRMPR</sequence>
<accession>A0ABV7D3G1</accession>
<evidence type="ECO:0000313" key="2">
    <source>
        <dbReference type="EMBL" id="MFC3051162.1"/>
    </source>
</evidence>
<protein>
    <recommendedName>
        <fullName evidence="4">Flagellar protein FliL</fullName>
    </recommendedName>
</protein>
<dbReference type="EMBL" id="JBHRSL010000002">
    <property type="protein sequence ID" value="MFC3051162.1"/>
    <property type="molecule type" value="Genomic_DNA"/>
</dbReference>
<dbReference type="RefSeq" id="WP_194211912.1">
    <property type="nucleotide sequence ID" value="NZ_CP061205.1"/>
</dbReference>
<name>A0ABV7D3G1_9PROT</name>
<reference evidence="3" key="1">
    <citation type="journal article" date="2019" name="Int. J. Syst. Evol. Microbiol.">
        <title>The Global Catalogue of Microorganisms (GCM) 10K type strain sequencing project: providing services to taxonomists for standard genome sequencing and annotation.</title>
        <authorList>
            <consortium name="The Broad Institute Genomics Platform"/>
            <consortium name="The Broad Institute Genome Sequencing Center for Infectious Disease"/>
            <person name="Wu L."/>
            <person name="Ma J."/>
        </authorList>
    </citation>
    <scope>NUCLEOTIDE SEQUENCE [LARGE SCALE GENOMIC DNA]</scope>
    <source>
        <strain evidence="3">KCTC 62164</strain>
    </source>
</reference>
<evidence type="ECO:0000256" key="1">
    <source>
        <dbReference type="SAM" id="Phobius"/>
    </source>
</evidence>
<gene>
    <name evidence="2" type="ORF">ACFOKA_04520</name>
</gene>